<evidence type="ECO:0000313" key="4">
    <source>
        <dbReference type="Proteomes" id="UP001250791"/>
    </source>
</evidence>
<dbReference type="InterPro" id="IPR036591">
    <property type="entry name" value="YggU-like_sf"/>
</dbReference>
<dbReference type="Gene3D" id="3.30.1200.10">
    <property type="entry name" value="YggU-like"/>
    <property type="match status" value="1"/>
</dbReference>
<keyword evidence="4" id="KW-1185">Reference proteome</keyword>
<dbReference type="InterPro" id="IPR003746">
    <property type="entry name" value="DUF167"/>
</dbReference>
<accession>A0ABU1SQ76</accession>
<dbReference type="Pfam" id="PF02594">
    <property type="entry name" value="DUF167"/>
    <property type="match status" value="1"/>
</dbReference>
<comment type="similarity">
    <text evidence="1 2">Belongs to the UPF0235 family.</text>
</comment>
<dbReference type="NCBIfam" id="NF002348">
    <property type="entry name" value="PRK01310.1"/>
    <property type="match status" value="1"/>
</dbReference>
<protein>
    <recommendedName>
        <fullName evidence="2">UPF0235 protein J2W52_002764</fullName>
    </recommendedName>
</protein>
<evidence type="ECO:0000313" key="3">
    <source>
        <dbReference type="EMBL" id="MDR6901140.1"/>
    </source>
</evidence>
<proteinExistence type="inferred from homology"/>
<dbReference type="EMBL" id="JAVDUP010000003">
    <property type="protein sequence ID" value="MDR6901140.1"/>
    <property type="molecule type" value="Genomic_DNA"/>
</dbReference>
<name>A0ABU1SQ76_9HYPH</name>
<sequence length="114" mass="12404">MEFDRPHVPAVNKAWQAFPDHVRLSVRLTPNGGRDAIDGLETVSDGECYLKARVSVAPEKGKANKALIALLSKSLGLPKSTLSIISGDTARKKILRIEGEPEDLMEKLNLITKG</sequence>
<dbReference type="SUPFAM" id="SSF69786">
    <property type="entry name" value="YggU-like"/>
    <property type="match status" value="1"/>
</dbReference>
<dbReference type="SMART" id="SM01152">
    <property type="entry name" value="DUF167"/>
    <property type="match status" value="1"/>
</dbReference>
<evidence type="ECO:0000256" key="2">
    <source>
        <dbReference type="HAMAP-Rule" id="MF_00634"/>
    </source>
</evidence>
<dbReference type="NCBIfam" id="TIGR00251">
    <property type="entry name" value="DUF167 family protein"/>
    <property type="match status" value="1"/>
</dbReference>
<dbReference type="HAMAP" id="MF_00634">
    <property type="entry name" value="UPF0235"/>
    <property type="match status" value="1"/>
</dbReference>
<reference evidence="3 4" key="1">
    <citation type="submission" date="2023-07" db="EMBL/GenBank/DDBJ databases">
        <title>Sorghum-associated microbial communities from plants grown in Nebraska, USA.</title>
        <authorList>
            <person name="Schachtman D."/>
        </authorList>
    </citation>
    <scope>NUCLEOTIDE SEQUENCE [LARGE SCALE GENOMIC DNA]</scope>
    <source>
        <strain evidence="3 4">3199</strain>
    </source>
</reference>
<evidence type="ECO:0000256" key="1">
    <source>
        <dbReference type="ARBA" id="ARBA00010364"/>
    </source>
</evidence>
<organism evidence="3 4">
    <name type="scientific">Rhizobium miluonense</name>
    <dbReference type="NCBI Taxonomy" id="411945"/>
    <lineage>
        <taxon>Bacteria</taxon>
        <taxon>Pseudomonadati</taxon>
        <taxon>Pseudomonadota</taxon>
        <taxon>Alphaproteobacteria</taxon>
        <taxon>Hyphomicrobiales</taxon>
        <taxon>Rhizobiaceae</taxon>
        <taxon>Rhizobium/Agrobacterium group</taxon>
        <taxon>Rhizobium</taxon>
    </lineage>
</organism>
<gene>
    <name evidence="3" type="ORF">J2W52_002764</name>
</gene>
<comment type="caution">
    <text evidence="3">The sequence shown here is derived from an EMBL/GenBank/DDBJ whole genome shotgun (WGS) entry which is preliminary data.</text>
</comment>
<dbReference type="Proteomes" id="UP001250791">
    <property type="component" value="Unassembled WGS sequence"/>
</dbReference>